<dbReference type="PROSITE" id="PS51257">
    <property type="entry name" value="PROKAR_LIPOPROTEIN"/>
    <property type="match status" value="1"/>
</dbReference>
<protein>
    <recommendedName>
        <fullName evidence="3">PKD domain-containing protein</fullName>
    </recommendedName>
</protein>
<dbReference type="Proteomes" id="UP000306229">
    <property type="component" value="Chromosome"/>
</dbReference>
<accession>A0A5B7TLA0</accession>
<evidence type="ECO:0008006" key="3">
    <source>
        <dbReference type="Google" id="ProtNLM"/>
    </source>
</evidence>
<sequence length="688" mass="75133">MQKIKYTIGLLIFFVSFTGCEEEDNFNYLDEVTAPTNVSAVYDITQDNTGTVTITPNGDGATTYNIYLGDSTTQPILVKQGSSTTHIYPEGSFTIKIEAIGITGLKTEASQDLVVSFKAPENLEVLIENDPAISKQLNVTATADFATMFDVYFGEEGNDDPVTANIGEMASFVYQEPGTYTIKVVAKGAAIETTEITQEFVVTAILQPLVAAPTPTKSPEDVISIYSDTYDNPDPINYYPDWGQSTSFTQINVDGDNMIQYGGLTYQGIDFSSVPLDASAMEYLHIDVWTADSDFIAKLSPISTGPNETAYDLNLIADQWTSFDIPLAFFTDQNPLVDLSEIIQFKFDGIPSGGGTIFVDNLYFYKQPVVATAPDVVAPDPTFNASDVTSIFSDSYTSIGISELNPDWGQTTTIATVNVGGNDIWLYESLNYTGIVTDYGNPTNLSGRDFVHFDYFTPDAEKLGLKLVNTVTGTEDIEFVETVVKGTWVSVTIPLENYAFDRSAVTQILFDTDGGSAKVYIDNLYFYSEPDSTQPTVEAPTPNIGSSDVISVFSDSYTSVGISELNPDWGQSTTLTDVNIGGNIIWKYESLNYTGIVTDYGNPTDLSSMSYVHFDYFTPDATTLGLKLVNTVISSEDIKFVTVKTGTWVSVTIPLENFAVDRSAITQLLFDTSGASATVFIDNLYFHN</sequence>
<name>A0A5B7TLA0_9FLAO</name>
<dbReference type="Gene3D" id="2.60.120.430">
    <property type="entry name" value="Galactose-binding lectin"/>
    <property type="match status" value="3"/>
</dbReference>
<dbReference type="AlphaFoldDB" id="A0A5B7TLA0"/>
<proteinExistence type="predicted"/>
<evidence type="ECO:0000313" key="2">
    <source>
        <dbReference type="Proteomes" id="UP000306229"/>
    </source>
</evidence>
<organism evidence="1 2">
    <name type="scientific">Aureibaculum algae</name>
    <dbReference type="NCBI Taxonomy" id="2584122"/>
    <lineage>
        <taxon>Bacteria</taxon>
        <taxon>Pseudomonadati</taxon>
        <taxon>Bacteroidota</taxon>
        <taxon>Flavobacteriia</taxon>
        <taxon>Flavobacteriales</taxon>
        <taxon>Flavobacteriaceae</taxon>
        <taxon>Aureibaculum</taxon>
    </lineage>
</organism>
<evidence type="ECO:0000313" key="1">
    <source>
        <dbReference type="EMBL" id="QCX36950.1"/>
    </source>
</evidence>
<dbReference type="KEGG" id="fbe:FF125_00320"/>
<keyword evidence="2" id="KW-1185">Reference proteome</keyword>
<dbReference type="SUPFAM" id="SSF49785">
    <property type="entry name" value="Galactose-binding domain-like"/>
    <property type="match status" value="3"/>
</dbReference>
<dbReference type="RefSeq" id="WP_138947911.1">
    <property type="nucleotide sequence ID" value="NZ_CP040749.1"/>
</dbReference>
<dbReference type="InterPro" id="IPR008979">
    <property type="entry name" value="Galactose-bd-like_sf"/>
</dbReference>
<reference evidence="1 2" key="1">
    <citation type="submission" date="2019-05" db="EMBL/GenBank/DDBJ databases">
        <title>Algicella ahnfeltiae gen. nov., sp. nov., a novel marine bacterium of the family Flavobacteriaceae isolated from a red alga.</title>
        <authorList>
            <person name="Nedashkovskaya O.I."/>
            <person name="Kukhlevskiy A.D."/>
            <person name="Kim S.-G."/>
            <person name="Zhukova N.V."/>
            <person name="Mikhailov V.V."/>
        </authorList>
    </citation>
    <scope>NUCLEOTIDE SEQUENCE [LARGE SCALE GENOMIC DNA]</scope>
    <source>
        <strain evidence="1 2">10Alg115</strain>
    </source>
</reference>
<dbReference type="EMBL" id="CP040749">
    <property type="protein sequence ID" value="QCX36950.1"/>
    <property type="molecule type" value="Genomic_DNA"/>
</dbReference>
<dbReference type="OrthoDB" id="5381604at2"/>
<gene>
    <name evidence="1" type="ORF">FF125_00320</name>
</gene>